<dbReference type="OrthoDB" id="565731at2759"/>
<comment type="caution">
    <text evidence="5">The sequence shown here is derived from an EMBL/GenBank/DDBJ whole genome shotgun (WGS) entry which is preliminary data.</text>
</comment>
<sequence length="201" mass="22642">MTSLGAFAPRLSSPPPIDNRLCEPMVARENLKADVIREVQRETQTAFAPLLLLLLLLLLFWSDEIIIAYADQFLLVSVNEFSDEALRYSAQAKTVRKCCSSRLSVTENETSGERSRKRVKKKTAIRKCLHLSGLTPEPLTADDDYKLLRLGIGFTNMVARATKGSADLTRKEIKEVKLPSLLFPRKVGVIRWSSERQVPLK</sequence>
<keyword evidence="2" id="KW-0378">Hydrolase</keyword>
<dbReference type="GO" id="GO:0004844">
    <property type="term" value="F:uracil DNA N-glycosylase activity"/>
    <property type="evidence" value="ECO:0007669"/>
    <property type="project" value="TreeGrafter"/>
</dbReference>
<proteinExistence type="predicted"/>
<keyword evidence="4" id="KW-1133">Transmembrane helix</keyword>
<dbReference type="EMBL" id="JAANIB010005161">
    <property type="protein sequence ID" value="KAG5333044.1"/>
    <property type="molecule type" value="Genomic_DNA"/>
</dbReference>
<keyword evidence="1" id="KW-0227">DNA damage</keyword>
<organism evidence="5 6">
    <name type="scientific">Acromyrmex heyeri</name>
    <dbReference type="NCBI Taxonomy" id="230685"/>
    <lineage>
        <taxon>Eukaryota</taxon>
        <taxon>Metazoa</taxon>
        <taxon>Ecdysozoa</taxon>
        <taxon>Arthropoda</taxon>
        <taxon>Hexapoda</taxon>
        <taxon>Insecta</taxon>
        <taxon>Pterygota</taxon>
        <taxon>Neoptera</taxon>
        <taxon>Endopterygota</taxon>
        <taxon>Hymenoptera</taxon>
        <taxon>Apocrita</taxon>
        <taxon>Aculeata</taxon>
        <taxon>Formicoidea</taxon>
        <taxon>Formicidae</taxon>
        <taxon>Myrmicinae</taxon>
        <taxon>Acromyrmex</taxon>
    </lineage>
</organism>
<keyword evidence="6" id="KW-1185">Reference proteome</keyword>
<reference evidence="5 6" key="1">
    <citation type="submission" date="2020-02" db="EMBL/GenBank/DDBJ databases">
        <title>Relaxed selection underlies rapid genomic changes in the transitions from sociality to social parasitism in ants.</title>
        <authorList>
            <person name="Bi X."/>
        </authorList>
    </citation>
    <scope>NUCLEOTIDE SEQUENCE [LARGE SCALE GENOMIC DNA]</scope>
    <source>
        <strain evidence="5">BGI-DK2014b</strain>
        <tissue evidence="5">Whole body</tissue>
    </source>
</reference>
<accession>A0A836G6M4</accession>
<dbReference type="Gene3D" id="3.40.470.10">
    <property type="entry name" value="Uracil-DNA glycosylase-like domain"/>
    <property type="match status" value="1"/>
</dbReference>
<evidence type="ECO:0000313" key="6">
    <source>
        <dbReference type="Proteomes" id="UP000670152"/>
    </source>
</evidence>
<evidence type="ECO:0000313" key="5">
    <source>
        <dbReference type="EMBL" id="KAG5333044.1"/>
    </source>
</evidence>
<protein>
    <submittedName>
        <fullName evidence="5">TDG glycosylase</fullName>
    </submittedName>
</protein>
<dbReference type="GO" id="GO:0005634">
    <property type="term" value="C:nucleus"/>
    <property type="evidence" value="ECO:0007669"/>
    <property type="project" value="TreeGrafter"/>
</dbReference>
<keyword evidence="3" id="KW-0234">DNA repair</keyword>
<feature type="non-terminal residue" evidence="5">
    <location>
        <position position="1"/>
    </location>
</feature>
<name>A0A836G6M4_9HYME</name>
<dbReference type="GO" id="GO:0006285">
    <property type="term" value="P:base-excision repair, AP site formation"/>
    <property type="evidence" value="ECO:0007669"/>
    <property type="project" value="InterPro"/>
</dbReference>
<dbReference type="PANTHER" id="PTHR12159:SF9">
    <property type="entry name" value="G_T MISMATCH-SPECIFIC THYMINE DNA GLYCOSYLASE"/>
    <property type="match status" value="1"/>
</dbReference>
<feature type="transmembrane region" description="Helical" evidence="4">
    <location>
        <begin position="46"/>
        <end position="70"/>
    </location>
</feature>
<dbReference type="InterPro" id="IPR036895">
    <property type="entry name" value="Uracil-DNA_glycosylase-like_sf"/>
</dbReference>
<dbReference type="Proteomes" id="UP000670152">
    <property type="component" value="Unassembled WGS sequence"/>
</dbReference>
<evidence type="ECO:0000256" key="2">
    <source>
        <dbReference type="ARBA" id="ARBA00022801"/>
    </source>
</evidence>
<keyword evidence="4" id="KW-0472">Membrane</keyword>
<gene>
    <name evidence="5" type="primary">Tdg_1</name>
    <name evidence="5" type="ORF">G6Z77_0008800</name>
</gene>
<evidence type="ECO:0000256" key="1">
    <source>
        <dbReference type="ARBA" id="ARBA00022763"/>
    </source>
</evidence>
<dbReference type="SUPFAM" id="SSF52141">
    <property type="entry name" value="Uracil-DNA glycosylase-like"/>
    <property type="match status" value="1"/>
</dbReference>
<feature type="non-terminal residue" evidence="5">
    <location>
        <position position="201"/>
    </location>
</feature>
<dbReference type="AlphaFoldDB" id="A0A836G6M4"/>
<dbReference type="GO" id="GO:0008263">
    <property type="term" value="F:pyrimidine-specific mismatch base pair DNA N-glycosylase activity"/>
    <property type="evidence" value="ECO:0007669"/>
    <property type="project" value="TreeGrafter"/>
</dbReference>
<evidence type="ECO:0000256" key="3">
    <source>
        <dbReference type="ARBA" id="ARBA00023204"/>
    </source>
</evidence>
<evidence type="ECO:0000256" key="4">
    <source>
        <dbReference type="SAM" id="Phobius"/>
    </source>
</evidence>
<dbReference type="PANTHER" id="PTHR12159">
    <property type="entry name" value="G/T AND G/U MISMATCH-SPECIFIC DNA GLYCOSYLASE"/>
    <property type="match status" value="1"/>
</dbReference>
<dbReference type="InterPro" id="IPR015637">
    <property type="entry name" value="MUG/TDG"/>
</dbReference>
<keyword evidence="4" id="KW-0812">Transmembrane</keyword>